<keyword evidence="2" id="KW-0812">Transmembrane</keyword>
<accession>A0A1G2MJA2</accession>
<feature type="chain" id="PRO_5009583682" description="DUF5667 domain-containing protein" evidence="3">
    <location>
        <begin position="20"/>
        <end position="353"/>
    </location>
</feature>
<dbReference type="Proteomes" id="UP000176493">
    <property type="component" value="Unassembled WGS sequence"/>
</dbReference>
<sequence>MRKILIFNVCLLAVIGALAAIKAPAVYAAQTENYVPLAPIDVTGSEFTSTGPTAECRAPGCLPRYLRTIYNVGIVLAGLFAVVSIVRGGFELMFTDSILGRMEGKGIILRALGGLLIVYSSYIFMNAINPGLGRDLDLALQFPSVTIKPCRELTSTEKANRPDCGELAVYTTAEIEARTNTNEIIKRVTGTLKQAEGLREKARSTLKDAELDVPGQDGTAESLGSDPDGDIQRLRDLAAKLETTEEERKKILESMRYIANAREIGKSNTASENINNRLGVGITALTKAPLSYKKAEEQLQGIKDVAQFHIESLNRVGLNEKAKQIEAERDIALKTLETKMKEYRDSLNEYSPI</sequence>
<keyword evidence="2" id="KW-1133">Transmembrane helix</keyword>
<evidence type="ECO:0000256" key="2">
    <source>
        <dbReference type="SAM" id="Phobius"/>
    </source>
</evidence>
<reference evidence="4 5" key="1">
    <citation type="journal article" date="2016" name="Nat. Commun.">
        <title>Thousands of microbial genomes shed light on interconnected biogeochemical processes in an aquifer system.</title>
        <authorList>
            <person name="Anantharaman K."/>
            <person name="Brown C.T."/>
            <person name="Hug L.A."/>
            <person name="Sharon I."/>
            <person name="Castelle C.J."/>
            <person name="Probst A.J."/>
            <person name="Thomas B.C."/>
            <person name="Singh A."/>
            <person name="Wilkins M.J."/>
            <person name="Karaoz U."/>
            <person name="Brodie E.L."/>
            <person name="Williams K.H."/>
            <person name="Hubbard S.S."/>
            <person name="Banfield J.F."/>
        </authorList>
    </citation>
    <scope>NUCLEOTIDE SEQUENCE [LARGE SCALE GENOMIC DNA]</scope>
</reference>
<evidence type="ECO:0000256" key="1">
    <source>
        <dbReference type="SAM" id="MobiDB-lite"/>
    </source>
</evidence>
<evidence type="ECO:0000313" key="5">
    <source>
        <dbReference type="Proteomes" id="UP000176493"/>
    </source>
</evidence>
<feature type="signal peptide" evidence="3">
    <location>
        <begin position="1"/>
        <end position="19"/>
    </location>
</feature>
<protein>
    <recommendedName>
        <fullName evidence="6">DUF5667 domain-containing protein</fullName>
    </recommendedName>
</protein>
<organism evidence="4 5">
    <name type="scientific">Candidatus Taylorbacteria bacterium RIFCSPHIGHO2_02_49_25</name>
    <dbReference type="NCBI Taxonomy" id="1802305"/>
    <lineage>
        <taxon>Bacteria</taxon>
        <taxon>Candidatus Tayloriibacteriota</taxon>
    </lineage>
</organism>
<evidence type="ECO:0000256" key="3">
    <source>
        <dbReference type="SAM" id="SignalP"/>
    </source>
</evidence>
<evidence type="ECO:0000313" key="4">
    <source>
        <dbReference type="EMBL" id="OHA23062.1"/>
    </source>
</evidence>
<evidence type="ECO:0008006" key="6">
    <source>
        <dbReference type="Google" id="ProtNLM"/>
    </source>
</evidence>
<proteinExistence type="predicted"/>
<feature type="transmembrane region" description="Helical" evidence="2">
    <location>
        <begin position="68"/>
        <end position="86"/>
    </location>
</feature>
<keyword evidence="3" id="KW-0732">Signal</keyword>
<feature type="region of interest" description="Disordered" evidence="1">
    <location>
        <begin position="204"/>
        <end position="229"/>
    </location>
</feature>
<gene>
    <name evidence="4" type="ORF">A2W52_00430</name>
</gene>
<keyword evidence="2" id="KW-0472">Membrane</keyword>
<dbReference type="EMBL" id="MHRJ01000016">
    <property type="protein sequence ID" value="OHA23062.1"/>
    <property type="molecule type" value="Genomic_DNA"/>
</dbReference>
<comment type="caution">
    <text evidence="4">The sequence shown here is derived from an EMBL/GenBank/DDBJ whole genome shotgun (WGS) entry which is preliminary data.</text>
</comment>
<dbReference type="AlphaFoldDB" id="A0A1G2MJA2"/>
<feature type="transmembrane region" description="Helical" evidence="2">
    <location>
        <begin position="107"/>
        <end position="125"/>
    </location>
</feature>
<name>A0A1G2MJA2_9BACT</name>